<dbReference type="WBParaSite" id="ES5_v2.g26505.t1">
    <property type="protein sequence ID" value="ES5_v2.g26505.t1"/>
    <property type="gene ID" value="ES5_v2.g26505"/>
</dbReference>
<evidence type="ECO:0000313" key="1">
    <source>
        <dbReference type="Proteomes" id="UP000887579"/>
    </source>
</evidence>
<proteinExistence type="predicted"/>
<protein>
    <submittedName>
        <fullName evidence="2">Uncharacterized protein</fullName>
    </submittedName>
</protein>
<reference evidence="2" key="1">
    <citation type="submission" date="2022-11" db="UniProtKB">
        <authorList>
            <consortium name="WormBaseParasite"/>
        </authorList>
    </citation>
    <scope>IDENTIFICATION</scope>
</reference>
<organism evidence="1 2">
    <name type="scientific">Panagrolaimus sp. ES5</name>
    <dbReference type="NCBI Taxonomy" id="591445"/>
    <lineage>
        <taxon>Eukaryota</taxon>
        <taxon>Metazoa</taxon>
        <taxon>Ecdysozoa</taxon>
        <taxon>Nematoda</taxon>
        <taxon>Chromadorea</taxon>
        <taxon>Rhabditida</taxon>
        <taxon>Tylenchina</taxon>
        <taxon>Panagrolaimomorpha</taxon>
        <taxon>Panagrolaimoidea</taxon>
        <taxon>Panagrolaimidae</taxon>
        <taxon>Panagrolaimus</taxon>
    </lineage>
</organism>
<dbReference type="Proteomes" id="UP000887579">
    <property type="component" value="Unplaced"/>
</dbReference>
<sequence length="86" mass="9491">MPQHKLSQKSKAKGGTAGIHKKAKKPIKKAKGAPKKGHQLTFAPKKKAAVEDGKSEKIVTKVINQRNEEMIRGRLDHNTGRISDKK</sequence>
<accession>A0AC34GA86</accession>
<evidence type="ECO:0000313" key="2">
    <source>
        <dbReference type="WBParaSite" id="ES5_v2.g26505.t1"/>
    </source>
</evidence>
<name>A0AC34GA86_9BILA</name>